<feature type="compositionally biased region" description="Basic residues" evidence="9">
    <location>
        <begin position="167"/>
        <end position="181"/>
    </location>
</feature>
<feature type="DNA-binding region" description="HMG box" evidence="7">
    <location>
        <begin position="189"/>
        <end position="257"/>
    </location>
</feature>
<protein>
    <recommendedName>
        <fullName evidence="10">HMG box domain-containing protein</fullName>
    </recommendedName>
</protein>
<dbReference type="InterPro" id="IPR036236">
    <property type="entry name" value="Znf_C2H2_sf"/>
</dbReference>
<dbReference type="PANTHER" id="PTHR46040:SF4">
    <property type="entry name" value="HMG BOX DOMAIN-CONTAINING PROTEIN"/>
    <property type="match status" value="1"/>
</dbReference>
<feature type="region of interest" description="Disordered" evidence="9">
    <location>
        <begin position="150"/>
        <end position="188"/>
    </location>
</feature>
<evidence type="ECO:0000313" key="12">
    <source>
        <dbReference type="Proteomes" id="UP001159405"/>
    </source>
</evidence>
<feature type="coiled-coil region" evidence="8">
    <location>
        <begin position="232"/>
        <end position="259"/>
    </location>
</feature>
<evidence type="ECO:0000256" key="3">
    <source>
        <dbReference type="ARBA" id="ARBA00022729"/>
    </source>
</evidence>
<evidence type="ECO:0000259" key="10">
    <source>
        <dbReference type="PROSITE" id="PS50118"/>
    </source>
</evidence>
<evidence type="ECO:0000256" key="4">
    <source>
        <dbReference type="ARBA" id="ARBA00023125"/>
    </source>
</evidence>
<accession>A0ABN8NNY9</accession>
<evidence type="ECO:0000256" key="2">
    <source>
        <dbReference type="ARBA" id="ARBA00022525"/>
    </source>
</evidence>
<evidence type="ECO:0000256" key="9">
    <source>
        <dbReference type="SAM" id="MobiDB-lite"/>
    </source>
</evidence>
<keyword evidence="12" id="KW-1185">Reference proteome</keyword>
<organism evidence="11 12">
    <name type="scientific">Porites lobata</name>
    <dbReference type="NCBI Taxonomy" id="104759"/>
    <lineage>
        <taxon>Eukaryota</taxon>
        <taxon>Metazoa</taxon>
        <taxon>Cnidaria</taxon>
        <taxon>Anthozoa</taxon>
        <taxon>Hexacorallia</taxon>
        <taxon>Scleractinia</taxon>
        <taxon>Fungiina</taxon>
        <taxon>Poritidae</taxon>
        <taxon>Porites</taxon>
    </lineage>
</organism>
<evidence type="ECO:0000313" key="11">
    <source>
        <dbReference type="EMBL" id="CAH3116924.1"/>
    </source>
</evidence>
<dbReference type="InterPro" id="IPR004133">
    <property type="entry name" value="DAN_dom"/>
</dbReference>
<keyword evidence="2" id="KW-0964">Secreted</keyword>
<name>A0ABN8NNY9_9CNID</name>
<dbReference type="SUPFAM" id="SSF57667">
    <property type="entry name" value="beta-beta-alpha zinc fingers"/>
    <property type="match status" value="1"/>
</dbReference>
<dbReference type="InterPro" id="IPR036910">
    <property type="entry name" value="HMG_box_dom_sf"/>
</dbReference>
<dbReference type="InterPro" id="IPR013087">
    <property type="entry name" value="Znf_C2H2_type"/>
</dbReference>
<proteinExistence type="predicted"/>
<gene>
    <name evidence="11" type="ORF">PLOB_00025603</name>
</gene>
<dbReference type="PROSITE" id="PS50118">
    <property type="entry name" value="HMG_BOX_2"/>
    <property type="match status" value="1"/>
</dbReference>
<evidence type="ECO:0000256" key="6">
    <source>
        <dbReference type="ARBA" id="ARBA00023242"/>
    </source>
</evidence>
<evidence type="ECO:0000256" key="5">
    <source>
        <dbReference type="ARBA" id="ARBA00023157"/>
    </source>
</evidence>
<keyword evidence="4 7" id="KW-0238">DNA-binding</keyword>
<keyword evidence="5" id="KW-1015">Disulfide bond</keyword>
<dbReference type="Gene3D" id="1.10.30.10">
    <property type="entry name" value="High mobility group box domain"/>
    <property type="match status" value="1"/>
</dbReference>
<dbReference type="Gene3D" id="2.10.90.10">
    <property type="entry name" value="Cystine-knot cytokines"/>
    <property type="match status" value="1"/>
</dbReference>
<dbReference type="InterPro" id="IPR051965">
    <property type="entry name" value="ChromReg_NeuronalGeneExpr"/>
</dbReference>
<dbReference type="SMART" id="SM00398">
    <property type="entry name" value="HMG"/>
    <property type="match status" value="1"/>
</dbReference>
<evidence type="ECO:0000256" key="8">
    <source>
        <dbReference type="SAM" id="Coils"/>
    </source>
</evidence>
<dbReference type="PANTHER" id="PTHR46040">
    <property type="entry name" value="HIGH MOBILITY GROUP PROTEIN 2"/>
    <property type="match status" value="1"/>
</dbReference>
<dbReference type="PROSITE" id="PS00028">
    <property type="entry name" value="ZINC_FINGER_C2H2_1"/>
    <property type="match status" value="1"/>
</dbReference>
<feature type="domain" description="HMG box" evidence="10">
    <location>
        <begin position="189"/>
        <end position="257"/>
    </location>
</feature>
<keyword evidence="3" id="KW-0732">Signal</keyword>
<sequence length="585" mass="64267">MEGVNSPVASLSFIPPFGSTVESDADKTNFETATSSVNCFAEVVVTQNYSDISRYVALPGNGVATFAVSSSGTLTCPGAVLTSPVAVVSVPENQLFSVQQPQQVDSIQHEADLPNDEEVTGSTANVTDAHELTINVDISSSAAGLTESGVPLVTEGAPGSSANDPKQKRKGGWPKGKKRKKEFGNLNKPKAPITGYVRFINSRRAEVKQQHPHLTFAEITKILGSEWSNLLAEEKQKYLDEAEEDKKRYIEELKIYQQSEQYQAFMKRQSAKKVKTIVGVEGTEEVTSSLLLNDQVEDDTNELYCRVCNQFFSSLHNKKEHLFGKQHLSQLTGEFEREAEQNANDGNDKVVHDVTPAVSVADTVHVGHNPALISADTEPMLSISQFTEKFLEQNLNRELELRELRKVVISSQEESIALNKEMEELKSLLQKVEDDLGSVKAYGASLTAQLNSLRMVPTLFGIMSKFNRVAVMWLLVLILQLLKAPIASSSSCRYKGHKEVISVQGGYNCKQTRVKLGMCVGTCKSYAIPVPAEDDGNDPRFQTVCECCAPKEVRQKPVRFGDGCEQSIVVSQIRSCECKNCSGLT</sequence>
<dbReference type="Pfam" id="PF00505">
    <property type="entry name" value="HMG_box"/>
    <property type="match status" value="1"/>
</dbReference>
<dbReference type="InterPro" id="IPR029034">
    <property type="entry name" value="Cystine-knot_cytokine"/>
</dbReference>
<dbReference type="Pfam" id="PF03045">
    <property type="entry name" value="DAN"/>
    <property type="match status" value="1"/>
</dbReference>
<dbReference type="InterPro" id="IPR009071">
    <property type="entry name" value="HMG_box_dom"/>
</dbReference>
<evidence type="ECO:0000256" key="7">
    <source>
        <dbReference type="PROSITE-ProRule" id="PRU00267"/>
    </source>
</evidence>
<keyword evidence="6 7" id="KW-0539">Nucleus</keyword>
<comment type="caution">
    <text evidence="11">The sequence shown here is derived from an EMBL/GenBank/DDBJ whole genome shotgun (WGS) entry which is preliminary data.</text>
</comment>
<comment type="subcellular location">
    <subcellularLocation>
        <location evidence="1">Secreted</location>
    </subcellularLocation>
</comment>
<keyword evidence="8" id="KW-0175">Coiled coil</keyword>
<reference evidence="11 12" key="1">
    <citation type="submission" date="2022-05" db="EMBL/GenBank/DDBJ databases">
        <authorList>
            <consortium name="Genoscope - CEA"/>
            <person name="William W."/>
        </authorList>
    </citation>
    <scope>NUCLEOTIDE SEQUENCE [LARGE SCALE GENOMIC DNA]</scope>
</reference>
<dbReference type="CDD" id="cd21980">
    <property type="entry name" value="HMG-box_HMG20"/>
    <property type="match status" value="1"/>
</dbReference>
<dbReference type="EMBL" id="CALNXK010000030">
    <property type="protein sequence ID" value="CAH3116924.1"/>
    <property type="molecule type" value="Genomic_DNA"/>
</dbReference>
<dbReference type="Gene3D" id="3.30.160.60">
    <property type="entry name" value="Classic Zinc Finger"/>
    <property type="match status" value="1"/>
</dbReference>
<dbReference type="Proteomes" id="UP001159405">
    <property type="component" value="Unassembled WGS sequence"/>
</dbReference>
<evidence type="ECO:0000256" key="1">
    <source>
        <dbReference type="ARBA" id="ARBA00004613"/>
    </source>
</evidence>
<dbReference type="SUPFAM" id="SSF47095">
    <property type="entry name" value="HMG-box"/>
    <property type="match status" value="1"/>
</dbReference>